<dbReference type="PANTHER" id="PTHR10336:SF29">
    <property type="entry name" value="1-PHOSPHATIDYLINOSITOL 4,5-BISPHOSPHATE PHOSPHODIESTERASE ZETA-1"/>
    <property type="match status" value="1"/>
</dbReference>
<keyword evidence="9 15" id="KW-0442">Lipid degradation</keyword>
<evidence type="ECO:0000259" key="19">
    <source>
        <dbReference type="PROSITE" id="PS50008"/>
    </source>
</evidence>
<keyword evidence="17" id="KW-1133">Transmembrane helix</keyword>
<proteinExistence type="predicted"/>
<feature type="domain" description="C2" evidence="18">
    <location>
        <begin position="538"/>
        <end position="664"/>
    </location>
</feature>
<evidence type="ECO:0000259" key="20">
    <source>
        <dbReference type="PROSITE" id="PS50222"/>
    </source>
</evidence>
<comment type="cofactor">
    <cofactor evidence="1">
        <name>Ca(2+)</name>
        <dbReference type="ChEBI" id="CHEBI:29108"/>
    </cofactor>
</comment>
<dbReference type="InterPro" id="IPR000008">
    <property type="entry name" value="C2_dom"/>
</dbReference>
<dbReference type="InterPro" id="IPR001711">
    <property type="entry name" value="PLipase_C_Pinositol-sp_Y"/>
</dbReference>
<dbReference type="GeneID" id="103127525"/>
<reference evidence="22" key="1">
    <citation type="submission" date="2025-08" db="UniProtKB">
        <authorList>
            <consortium name="RefSeq"/>
        </authorList>
    </citation>
    <scope>IDENTIFICATION</scope>
</reference>
<evidence type="ECO:0000256" key="16">
    <source>
        <dbReference type="SAM" id="MobiDB-lite"/>
    </source>
</evidence>
<evidence type="ECO:0000256" key="3">
    <source>
        <dbReference type="ARBA" id="ARBA00004123"/>
    </source>
</evidence>
<dbReference type="Gene3D" id="3.20.20.190">
    <property type="entry name" value="Phosphatidylinositol (PI) phosphodiesterase"/>
    <property type="match status" value="1"/>
</dbReference>
<evidence type="ECO:0000256" key="10">
    <source>
        <dbReference type="ARBA" id="ARBA00023098"/>
    </source>
</evidence>
<keyword evidence="21" id="KW-1185">Reference proteome</keyword>
<name>A0ABM3XNM4_ERIEU</name>
<evidence type="ECO:0000256" key="12">
    <source>
        <dbReference type="ARBA" id="ARBA00023242"/>
    </source>
</evidence>
<dbReference type="CDD" id="cd00275">
    <property type="entry name" value="C2_PLC_like"/>
    <property type="match status" value="1"/>
</dbReference>
<dbReference type="SMART" id="SM00239">
    <property type="entry name" value="C2"/>
    <property type="match status" value="1"/>
</dbReference>
<dbReference type="Pfam" id="PF09279">
    <property type="entry name" value="EF-hand_like"/>
    <property type="match status" value="1"/>
</dbReference>
<dbReference type="InterPro" id="IPR000909">
    <property type="entry name" value="PLipase_C_PInositol-sp_X_dom"/>
</dbReference>
<keyword evidence="6" id="KW-0963">Cytoplasm</keyword>
<comment type="function">
    <text evidence="2">The production of the second messenger molecules diacylglycerol (DAG) and inositol 1,4,5-trisphosphate (IP3) is mediated by activated phosphatidylinositol-specific phospholipase C enzymes. In vitro, hydrolyzes PtdIns(4,5)P2 in a Ca(2+)-dependent manner. Triggers intracellular Ca(2+) oscillations in oocytes solely during M phase and is involved in inducing oocyte activation and initiating embryonic development up to the blastocyst stage. Is therefore a strong candidate for the egg-activating soluble sperm factor that is transferred from the sperm into the egg cytoplasm following gamete membrane fusion. May exert an inhibitory effect on phospholipase-C-coupled processes that depend on calcium ions and protein kinase C, including CFTR trafficking and function.</text>
</comment>
<evidence type="ECO:0000256" key="15">
    <source>
        <dbReference type="RuleBase" id="RU361133"/>
    </source>
</evidence>
<dbReference type="PROSITE" id="PS50222">
    <property type="entry name" value="EF_HAND_2"/>
    <property type="match status" value="1"/>
</dbReference>
<dbReference type="PANTHER" id="PTHR10336">
    <property type="entry name" value="PHOSPHOINOSITIDE-SPECIFIC PHOSPHOLIPASE C FAMILY PROTEIN"/>
    <property type="match status" value="1"/>
</dbReference>
<evidence type="ECO:0000313" key="21">
    <source>
        <dbReference type="Proteomes" id="UP001652624"/>
    </source>
</evidence>
<gene>
    <name evidence="22" type="primary">PLCZ1</name>
</gene>
<dbReference type="Pfam" id="PF00168">
    <property type="entry name" value="C2"/>
    <property type="match status" value="1"/>
</dbReference>
<feature type="domain" description="EF-hand" evidence="20">
    <location>
        <begin position="73"/>
        <end position="108"/>
    </location>
</feature>
<evidence type="ECO:0000259" key="18">
    <source>
        <dbReference type="PROSITE" id="PS50004"/>
    </source>
</evidence>
<accession>A0ABM3XNM4</accession>
<evidence type="ECO:0000256" key="4">
    <source>
        <dbReference type="ARBA" id="ARBA00004556"/>
    </source>
</evidence>
<evidence type="ECO:0000256" key="2">
    <source>
        <dbReference type="ARBA" id="ARBA00003992"/>
    </source>
</evidence>
<keyword evidence="8" id="KW-0106">Calcium</keyword>
<keyword evidence="17" id="KW-0812">Transmembrane</keyword>
<keyword evidence="5" id="KW-0217">Developmental protein</keyword>
<dbReference type="PROSITE" id="PS50008">
    <property type="entry name" value="PIPLC_Y_DOMAIN"/>
    <property type="match status" value="1"/>
</dbReference>
<keyword evidence="12" id="KW-0539">Nucleus</keyword>
<dbReference type="PRINTS" id="PR00390">
    <property type="entry name" value="PHPHLIPASEC"/>
</dbReference>
<feature type="domain" description="PI-PLC Y-box" evidence="19">
    <location>
        <begin position="422"/>
        <end position="538"/>
    </location>
</feature>
<dbReference type="InterPro" id="IPR002048">
    <property type="entry name" value="EF_hand_dom"/>
</dbReference>
<dbReference type="SUPFAM" id="SSF47473">
    <property type="entry name" value="EF-hand"/>
    <property type="match status" value="1"/>
</dbReference>
<dbReference type="PROSITE" id="PS50004">
    <property type="entry name" value="C2"/>
    <property type="match status" value="1"/>
</dbReference>
<comment type="subcellular location">
    <subcellularLocation>
        <location evidence="4">Cytoplasm</location>
        <location evidence="4">Perinuclear region</location>
    </subcellularLocation>
    <subcellularLocation>
        <location evidence="3">Nucleus</location>
    </subcellularLocation>
</comment>
<sequence>MTETEDSSRFFRFFNYLMTFCENFLNFYCCCCCCVCVCVLNRWFLSVVRNDFRGGKINLEKTQKLLEKLHVQCSSIHIKCIFKDNDRLKQGKITIEEFRTIYRILVYRDEIIEIFNAYSENRKFLIEKNLDRFLKQEQFVINRTTANASKIIQKYEPIEEVKEASQMSLEGFIRYMGSDECLLFNHECERVYQDMTHPLNDYFISSSHNTYLVSDQLLGPSDLWGYISALVKGCRCLEIDCWDGSQNEPVVYHGYTLTSKLRFKTVIQAIRKYAFIASEYPLVLSLENHCSPPQQEVMADNLLSTFGEALISDILDGFPDKLPSPEALKYKILVKNKKIGTLKKTQERRDSDKHDQVEEYEDEEEEEEDEEEEEEEEEEDKDKGSEMLDISKDNEEEGMVSTSSLRRPSLFKRKRDTVALALSDLVIYTKAEKFKSFQHSQMYQQFNEANSIGEKQARKLSKLKAQEFILHTKKFITRIYPKATRADSSNFNPQEFWNMGCQMVALNFQTPGLPMDLQNGKFLDNGSSGYLLKPHFLRDKNSKFDPNIIPKDSSPFTLTIRLISGIQLPPSYHSSTNKADALVVVEIFGVPNDQVKQQTRVIKKNAFSPKWNETFTFIIEVPELALIRFVVENQGFISGNEFLGQYTLPVLCMNKGYRRVPLFSKMGESLEPASLFVYVWYVR</sequence>
<evidence type="ECO:0000256" key="9">
    <source>
        <dbReference type="ARBA" id="ARBA00022963"/>
    </source>
</evidence>
<dbReference type="SMART" id="SM00149">
    <property type="entry name" value="PLCYc"/>
    <property type="match status" value="1"/>
</dbReference>
<dbReference type="InterPro" id="IPR017946">
    <property type="entry name" value="PLC-like_Pdiesterase_TIM-brl"/>
</dbReference>
<dbReference type="SUPFAM" id="SSF51695">
    <property type="entry name" value="PLC-like phosphodiesterases"/>
    <property type="match status" value="1"/>
</dbReference>
<dbReference type="Gene3D" id="2.60.40.150">
    <property type="entry name" value="C2 domain"/>
    <property type="match status" value="1"/>
</dbReference>
<evidence type="ECO:0000256" key="1">
    <source>
        <dbReference type="ARBA" id="ARBA00001913"/>
    </source>
</evidence>
<evidence type="ECO:0000256" key="8">
    <source>
        <dbReference type="ARBA" id="ARBA00022837"/>
    </source>
</evidence>
<evidence type="ECO:0000256" key="13">
    <source>
        <dbReference type="ARBA" id="ARBA00023279"/>
    </source>
</evidence>
<evidence type="ECO:0000313" key="22">
    <source>
        <dbReference type="RefSeq" id="XP_060050417.1"/>
    </source>
</evidence>
<dbReference type="SMART" id="SM00148">
    <property type="entry name" value="PLCXc"/>
    <property type="match status" value="1"/>
</dbReference>
<evidence type="ECO:0000256" key="11">
    <source>
        <dbReference type="ARBA" id="ARBA00023224"/>
    </source>
</evidence>
<dbReference type="Pfam" id="PF00387">
    <property type="entry name" value="PI-PLC-Y"/>
    <property type="match status" value="1"/>
</dbReference>
<evidence type="ECO:0000256" key="6">
    <source>
        <dbReference type="ARBA" id="ARBA00022490"/>
    </source>
</evidence>
<dbReference type="EC" id="3.1.4.11" evidence="15"/>
<feature type="compositionally biased region" description="Acidic residues" evidence="16">
    <location>
        <begin position="358"/>
        <end position="380"/>
    </location>
</feature>
<feature type="compositionally biased region" description="Basic and acidic residues" evidence="16">
    <location>
        <begin position="381"/>
        <end position="393"/>
    </location>
</feature>
<feature type="transmembrane region" description="Helical" evidence="17">
    <location>
        <begin position="25"/>
        <end position="45"/>
    </location>
</feature>
<dbReference type="InterPro" id="IPR035892">
    <property type="entry name" value="C2_domain_sf"/>
</dbReference>
<evidence type="ECO:0000256" key="7">
    <source>
        <dbReference type="ARBA" id="ARBA00022801"/>
    </source>
</evidence>
<dbReference type="SUPFAM" id="SSF49562">
    <property type="entry name" value="C2 domain (Calcium/lipid-binding domain, CaLB)"/>
    <property type="match status" value="1"/>
</dbReference>
<dbReference type="Pfam" id="PF00388">
    <property type="entry name" value="PI-PLC-X"/>
    <property type="match status" value="1"/>
</dbReference>
<dbReference type="PROSITE" id="PS50007">
    <property type="entry name" value="PIPLC_X_DOMAIN"/>
    <property type="match status" value="1"/>
</dbReference>
<dbReference type="InterPro" id="IPR015359">
    <property type="entry name" value="PLC_EF-hand-like"/>
</dbReference>
<dbReference type="Proteomes" id="UP001652624">
    <property type="component" value="Chromosome 7"/>
</dbReference>
<protein>
    <recommendedName>
        <fullName evidence="15">Phosphoinositide phospholipase C</fullName>
        <ecNumber evidence="15">3.1.4.11</ecNumber>
    </recommendedName>
</protein>
<evidence type="ECO:0000256" key="17">
    <source>
        <dbReference type="SAM" id="Phobius"/>
    </source>
</evidence>
<evidence type="ECO:0000256" key="14">
    <source>
        <dbReference type="ARBA" id="ARBA00023674"/>
    </source>
</evidence>
<keyword evidence="10 15" id="KW-0443">Lipid metabolism</keyword>
<comment type="catalytic activity">
    <reaction evidence="14">
        <text>a 1,2-diacyl-sn-glycero-3-phospho-(1D-myo-inositol-4,5-bisphosphate) + H2O = 1D-myo-inositol 1,4,5-trisphosphate + a 1,2-diacyl-sn-glycerol + H(+)</text>
        <dbReference type="Rhea" id="RHEA:33179"/>
        <dbReference type="ChEBI" id="CHEBI:15377"/>
        <dbReference type="ChEBI" id="CHEBI:15378"/>
        <dbReference type="ChEBI" id="CHEBI:17815"/>
        <dbReference type="ChEBI" id="CHEBI:58456"/>
        <dbReference type="ChEBI" id="CHEBI:203600"/>
        <dbReference type="EC" id="3.1.4.11"/>
    </reaction>
    <physiologicalReaction direction="left-to-right" evidence="14">
        <dbReference type="Rhea" id="RHEA:33180"/>
    </physiologicalReaction>
</comment>
<dbReference type="RefSeq" id="XP_060050417.1">
    <property type="nucleotide sequence ID" value="XM_060194434.1"/>
</dbReference>
<keyword evidence="11" id="KW-0807">Transducer</keyword>
<keyword evidence="17" id="KW-0472">Membrane</keyword>
<evidence type="ECO:0000256" key="5">
    <source>
        <dbReference type="ARBA" id="ARBA00022473"/>
    </source>
</evidence>
<dbReference type="Gene3D" id="1.10.238.10">
    <property type="entry name" value="EF-hand"/>
    <property type="match status" value="2"/>
</dbReference>
<keyword evidence="13" id="KW-0278">Fertilization</keyword>
<organism evidence="21 22">
    <name type="scientific">Erinaceus europaeus</name>
    <name type="common">Western European hedgehog</name>
    <dbReference type="NCBI Taxonomy" id="9365"/>
    <lineage>
        <taxon>Eukaryota</taxon>
        <taxon>Metazoa</taxon>
        <taxon>Chordata</taxon>
        <taxon>Craniata</taxon>
        <taxon>Vertebrata</taxon>
        <taxon>Euteleostomi</taxon>
        <taxon>Mammalia</taxon>
        <taxon>Eutheria</taxon>
        <taxon>Laurasiatheria</taxon>
        <taxon>Eulipotyphla</taxon>
        <taxon>Erinaceidae</taxon>
        <taxon>Erinaceinae</taxon>
        <taxon>Erinaceus</taxon>
    </lineage>
</organism>
<dbReference type="InterPro" id="IPR001192">
    <property type="entry name" value="PI-PLC_fam"/>
</dbReference>
<feature type="region of interest" description="Disordered" evidence="16">
    <location>
        <begin position="344"/>
        <end position="406"/>
    </location>
</feature>
<keyword evidence="7 15" id="KW-0378">Hydrolase</keyword>
<dbReference type="InterPro" id="IPR011992">
    <property type="entry name" value="EF-hand-dom_pair"/>
</dbReference>
<feature type="compositionally biased region" description="Basic and acidic residues" evidence="16">
    <location>
        <begin position="344"/>
        <end position="357"/>
    </location>
</feature>